<evidence type="ECO:0008006" key="3">
    <source>
        <dbReference type="Google" id="ProtNLM"/>
    </source>
</evidence>
<evidence type="ECO:0000313" key="1">
    <source>
        <dbReference type="EMBL" id="ENV19087.1"/>
    </source>
</evidence>
<dbReference type="RefSeq" id="WP_004816769.1">
    <property type="nucleotide sequence ID" value="NZ_KB849454.1"/>
</dbReference>
<dbReference type="Proteomes" id="UP000013148">
    <property type="component" value="Unassembled WGS sequence"/>
</dbReference>
<dbReference type="eggNOG" id="ENOG50318ZR">
    <property type="taxonomic scope" value="Bacteria"/>
</dbReference>
<dbReference type="InterPro" id="IPR014942">
    <property type="entry name" value="AbiEii"/>
</dbReference>
<dbReference type="EMBL" id="APPJ01000001">
    <property type="protein sequence ID" value="ENV19087.1"/>
    <property type="molecule type" value="Genomic_DNA"/>
</dbReference>
<evidence type="ECO:0000313" key="2">
    <source>
        <dbReference type="Proteomes" id="UP000013148"/>
    </source>
</evidence>
<dbReference type="HOGENOM" id="CLU_079869_0_0_6"/>
<organism evidence="1 2">
    <name type="scientific">Acinetobacter guillouiae NIPH 991</name>
    <dbReference type="NCBI Taxonomy" id="1217656"/>
    <lineage>
        <taxon>Bacteria</taxon>
        <taxon>Pseudomonadati</taxon>
        <taxon>Pseudomonadota</taxon>
        <taxon>Gammaproteobacteria</taxon>
        <taxon>Moraxellales</taxon>
        <taxon>Moraxellaceae</taxon>
        <taxon>Acinetobacter</taxon>
    </lineage>
</organism>
<reference evidence="1 2" key="1">
    <citation type="submission" date="2013-02" db="EMBL/GenBank/DDBJ databases">
        <title>The Genome Sequence of Acinetobacter guillouiae NIPH 991.</title>
        <authorList>
            <consortium name="The Broad Institute Genome Sequencing Platform"/>
            <consortium name="The Broad Institute Genome Sequencing Center for Infectious Disease"/>
            <person name="Cerqueira G."/>
            <person name="Feldgarden M."/>
            <person name="Courvalin P."/>
            <person name="Perichon B."/>
            <person name="Grillot-Courvalin C."/>
            <person name="Clermont D."/>
            <person name="Rocha E."/>
            <person name="Yoon E.-J."/>
            <person name="Nemec A."/>
            <person name="Walker B."/>
            <person name="Young S.K."/>
            <person name="Zeng Q."/>
            <person name="Gargeya S."/>
            <person name="Fitzgerald M."/>
            <person name="Haas B."/>
            <person name="Abouelleil A."/>
            <person name="Alvarado L."/>
            <person name="Arachchi H.M."/>
            <person name="Berlin A.M."/>
            <person name="Chapman S.B."/>
            <person name="Dewar J."/>
            <person name="Goldberg J."/>
            <person name="Griggs A."/>
            <person name="Gujja S."/>
            <person name="Hansen M."/>
            <person name="Howarth C."/>
            <person name="Imamovic A."/>
            <person name="Larimer J."/>
            <person name="McCowan C."/>
            <person name="Murphy C."/>
            <person name="Neiman D."/>
            <person name="Pearson M."/>
            <person name="Priest M."/>
            <person name="Roberts A."/>
            <person name="Saif S."/>
            <person name="Shea T."/>
            <person name="Sisk P."/>
            <person name="Sykes S."/>
            <person name="Wortman J."/>
            <person name="Nusbaum C."/>
            <person name="Birren B."/>
        </authorList>
    </citation>
    <scope>NUCLEOTIDE SEQUENCE [LARGE SCALE GENOMIC DNA]</scope>
    <source>
        <strain evidence="1 2">NIPH 991</strain>
    </source>
</reference>
<dbReference type="Pfam" id="PF08843">
    <property type="entry name" value="AbiEii"/>
    <property type="match status" value="1"/>
</dbReference>
<protein>
    <recommendedName>
        <fullName evidence="3">Nucleotidyl transferase AbiEii/AbiGii toxin family protein</fullName>
    </recommendedName>
</protein>
<name>N8X419_ACIGI</name>
<gene>
    <name evidence="1" type="ORF">F964_00182</name>
</gene>
<comment type="caution">
    <text evidence="1">The sequence shown here is derived from an EMBL/GenBank/DDBJ whole genome shotgun (WGS) entry which is preliminary data.</text>
</comment>
<sequence length="278" mass="33051">MNEIKQKACEGLIRRFAESHQYFPFMLKGSFLTRQYFPAHIERKPQDLDWVCLKPLIDRHFVQDHLNEWMCYLTTVDFNDGIRYEPFSKDNYWWELEYVMAEDFPTVSTNIIAWVNGQKTEIDIDVSFNLEIQDIHNRLIYHPFVGKDFRLAQTPSLATQIAWKLHQCIVNPRYKDIFDLTYLLKHPSFSDIFAKLYAIEILKSECQRDGLVLTKFLYLNQPILADACMKLAQNWQNERSEIQFANLDDIPEKFEDFWNIFTQSLLDAELLELIDSTP</sequence>
<accession>N8X419</accession>
<proteinExistence type="predicted"/>
<dbReference type="AlphaFoldDB" id="N8X419"/>
<dbReference type="PATRIC" id="fig|1217656.3.peg.181"/>
<keyword evidence="2" id="KW-1185">Reference proteome</keyword>